<protein>
    <submittedName>
        <fullName evidence="1">Uncharacterized protein</fullName>
    </submittedName>
</protein>
<sequence>MDNILIIKNSEYKVEKLWKEHKKDKNVDSNGDKFPYPITNKTIWSNKKDVIERLVLIHTYLDMKKKYEKYDEPKDCLICGEKDVSTKRYIYKKVIWEDGLKHYVESHNIEPTNEFKKFIFNYDNIDRLIKNKKNIGLTLNRITKKNKEYVMIDKNKLLILDALMIHGGVTKKYINDNSMVYSEHAGLLDFEQHVLSKILVSGKTTRIDEGDSDIFMPMVMEEMLEYEYIFHTHPPTPKIGGRAKDGILYEFPSISDIYHFIDHYNDGKTLGSLVISAEGLYNIRKTDIENKKIKIDEDKLYKKYNRTFNNIQNEAIKKYGTNFNNAKFYRNIAQDTTYIDTLNSAISEFNLIIDFYPRKQDENGNWYIDTVFLVFYDK</sequence>
<dbReference type="EMBL" id="MN739130">
    <property type="protein sequence ID" value="QHS90194.1"/>
    <property type="molecule type" value="Genomic_DNA"/>
</dbReference>
<accession>A0A6C0BEH5</accession>
<name>A0A6C0BEH5_9ZZZZ</name>
<dbReference type="AlphaFoldDB" id="A0A6C0BEH5"/>
<evidence type="ECO:0000313" key="1">
    <source>
        <dbReference type="EMBL" id="QHS90194.1"/>
    </source>
</evidence>
<proteinExistence type="predicted"/>
<organism evidence="1">
    <name type="scientific">viral metagenome</name>
    <dbReference type="NCBI Taxonomy" id="1070528"/>
    <lineage>
        <taxon>unclassified sequences</taxon>
        <taxon>metagenomes</taxon>
        <taxon>organismal metagenomes</taxon>
    </lineage>
</organism>
<reference evidence="1" key="1">
    <citation type="journal article" date="2020" name="Nature">
        <title>Giant virus diversity and host interactions through global metagenomics.</title>
        <authorList>
            <person name="Schulz F."/>
            <person name="Roux S."/>
            <person name="Paez-Espino D."/>
            <person name="Jungbluth S."/>
            <person name="Walsh D.A."/>
            <person name="Denef V.J."/>
            <person name="McMahon K.D."/>
            <person name="Konstantinidis K.T."/>
            <person name="Eloe-Fadrosh E.A."/>
            <person name="Kyrpides N.C."/>
            <person name="Woyke T."/>
        </authorList>
    </citation>
    <scope>NUCLEOTIDE SEQUENCE</scope>
    <source>
        <strain evidence="1">GVMAG-M-3300010160-60</strain>
    </source>
</reference>